<evidence type="ECO:0000256" key="1">
    <source>
        <dbReference type="SAM" id="Phobius"/>
    </source>
</evidence>
<dbReference type="InterPro" id="IPR019635">
    <property type="entry name" value="DUF2500"/>
</dbReference>
<gene>
    <name evidence="2" type="ORF">CWS01_05450</name>
</gene>
<protein>
    <submittedName>
        <fullName evidence="2">DUF2500 domain-containing protein</fullName>
    </submittedName>
</protein>
<feature type="transmembrane region" description="Helical" evidence="1">
    <location>
        <begin position="20"/>
        <end position="38"/>
    </location>
</feature>
<comment type="caution">
    <text evidence="2">The sequence shown here is derived from an EMBL/GenBank/DDBJ whole genome shotgun (WGS) entry which is preliminary data.</text>
</comment>
<organism evidence="2 3">
    <name type="scientific">Niallia nealsonii</name>
    <dbReference type="NCBI Taxonomy" id="115979"/>
    <lineage>
        <taxon>Bacteria</taxon>
        <taxon>Bacillati</taxon>
        <taxon>Bacillota</taxon>
        <taxon>Bacilli</taxon>
        <taxon>Bacillales</taxon>
        <taxon>Bacillaceae</taxon>
        <taxon>Niallia</taxon>
    </lineage>
</organism>
<dbReference type="Proteomes" id="UP000233375">
    <property type="component" value="Unassembled WGS sequence"/>
</dbReference>
<name>A0A2N0Z5D1_9BACI</name>
<keyword evidence="1" id="KW-0812">Transmembrane</keyword>
<proteinExistence type="predicted"/>
<dbReference type="EMBL" id="PISE01000011">
    <property type="protein sequence ID" value="PKG24699.1"/>
    <property type="molecule type" value="Genomic_DNA"/>
</dbReference>
<dbReference type="Pfam" id="PF10694">
    <property type="entry name" value="DUF2500"/>
    <property type="match status" value="1"/>
</dbReference>
<evidence type="ECO:0000313" key="3">
    <source>
        <dbReference type="Proteomes" id="UP000233375"/>
    </source>
</evidence>
<keyword evidence="1" id="KW-0472">Membrane</keyword>
<dbReference type="RefSeq" id="WP_101176131.1">
    <property type="nucleotide sequence ID" value="NZ_PISE01000011.1"/>
</dbReference>
<dbReference type="Gene3D" id="2.40.50.660">
    <property type="match status" value="1"/>
</dbReference>
<evidence type="ECO:0000313" key="2">
    <source>
        <dbReference type="EMBL" id="PKG24699.1"/>
    </source>
</evidence>
<keyword evidence="1" id="KW-1133">Transmembrane helix</keyword>
<dbReference type="OrthoDB" id="282886at2"/>
<dbReference type="AlphaFoldDB" id="A0A2N0Z5D1"/>
<keyword evidence="3" id="KW-1185">Reference proteome</keyword>
<reference evidence="2 3" key="1">
    <citation type="journal article" date="2003" name="Int. J. Syst. Evol. Microbiol.">
        <title>Bacillus nealsonii sp. nov., isolated from a spacecraft-assembly facility, whose spores are gamma-radiation resistant.</title>
        <authorList>
            <person name="Venkateswaran K."/>
            <person name="Kempf M."/>
            <person name="Chen F."/>
            <person name="Satomi M."/>
            <person name="Nicholson W."/>
            <person name="Kern R."/>
        </authorList>
    </citation>
    <scope>NUCLEOTIDE SEQUENCE [LARGE SCALE GENOMIC DNA]</scope>
    <source>
        <strain evidence="2 3">FO-92</strain>
    </source>
</reference>
<accession>A0A2N0Z5D1</accession>
<sequence length="131" mass="14555">MGFDDGFSIFDNLLFNFGPIFMVIIFALVIGGFIYAIFKGVKQWNHNNGQPKLSVQAKVVTKRTAVRGGGETTASTDYYVTFEYSSGDRSEFEVAGNEFGLLVEGDAGELHFQGTRYQGFTRNREIVSNQS</sequence>